<evidence type="ECO:0000256" key="1">
    <source>
        <dbReference type="ARBA" id="ARBA00004141"/>
    </source>
</evidence>
<evidence type="ECO:0000313" key="7">
    <source>
        <dbReference type="Proteomes" id="UP000194632"/>
    </source>
</evidence>
<dbReference type="EMBL" id="NGFO01000064">
    <property type="protein sequence ID" value="OUC75592.1"/>
    <property type="molecule type" value="Genomic_DNA"/>
</dbReference>
<dbReference type="AlphaFoldDB" id="A0A243Q300"/>
<protein>
    <submittedName>
        <fullName evidence="6">Multidrug RND transporter</fullName>
    </submittedName>
</protein>
<dbReference type="STRING" id="417102.CA982_25790"/>
<evidence type="ECO:0000256" key="4">
    <source>
        <dbReference type="ARBA" id="ARBA00023136"/>
    </source>
</evidence>
<keyword evidence="4" id="KW-0472">Membrane</keyword>
<evidence type="ECO:0000259" key="5">
    <source>
        <dbReference type="Pfam" id="PF03176"/>
    </source>
</evidence>
<feature type="domain" description="Membrane transport protein MMPL" evidence="5">
    <location>
        <begin position="10"/>
        <end position="76"/>
    </location>
</feature>
<gene>
    <name evidence="6" type="ORF">CA982_25790</name>
</gene>
<sequence length="87" mass="9349">MRQQSVDPIPAGVPSFQSFDRMGTAFGEKGAKTTAFIAMENRGGLTPTVRARYDELVQELRGTTADVASARDLVGGSPMCVVELVRM</sequence>
<dbReference type="OrthoDB" id="4774361at2"/>
<accession>A0A243Q300</accession>
<reference evidence="6 7" key="1">
    <citation type="submission" date="2017-05" db="EMBL/GenBank/DDBJ databases">
        <title>Biotechnological potential of actinobacteria isolated from South African environments.</title>
        <authorList>
            <person name="Le Roes-Hill M."/>
            <person name="Prins A."/>
            <person name="Durrell K.A."/>
        </authorList>
    </citation>
    <scope>NUCLEOTIDE SEQUENCE [LARGE SCALE GENOMIC DNA]</scope>
    <source>
        <strain evidence="6">BS2</strain>
    </source>
</reference>
<name>A0A243Q300_9ACTN</name>
<proteinExistence type="predicted"/>
<keyword evidence="2" id="KW-0812">Transmembrane</keyword>
<comment type="caution">
    <text evidence="6">The sequence shown here is derived from an EMBL/GenBank/DDBJ whole genome shotgun (WGS) entry which is preliminary data.</text>
</comment>
<dbReference type="InterPro" id="IPR004869">
    <property type="entry name" value="MMPL_dom"/>
</dbReference>
<keyword evidence="7" id="KW-1185">Reference proteome</keyword>
<keyword evidence="3" id="KW-1133">Transmembrane helix</keyword>
<dbReference type="Proteomes" id="UP000194632">
    <property type="component" value="Unassembled WGS sequence"/>
</dbReference>
<evidence type="ECO:0000256" key="3">
    <source>
        <dbReference type="ARBA" id="ARBA00022989"/>
    </source>
</evidence>
<evidence type="ECO:0000313" key="6">
    <source>
        <dbReference type="EMBL" id="OUC75592.1"/>
    </source>
</evidence>
<comment type="subcellular location">
    <subcellularLocation>
        <location evidence="1">Membrane</location>
        <topology evidence="1">Multi-pass membrane protein</topology>
    </subcellularLocation>
</comment>
<dbReference type="GO" id="GO:0016020">
    <property type="term" value="C:membrane"/>
    <property type="evidence" value="ECO:0007669"/>
    <property type="project" value="UniProtKB-SubCell"/>
</dbReference>
<evidence type="ECO:0000256" key="2">
    <source>
        <dbReference type="ARBA" id="ARBA00022692"/>
    </source>
</evidence>
<dbReference type="Pfam" id="PF03176">
    <property type="entry name" value="MMPL"/>
    <property type="match status" value="1"/>
</dbReference>
<organism evidence="6 7">
    <name type="scientific">Gordonia lacunae</name>
    <dbReference type="NCBI Taxonomy" id="417102"/>
    <lineage>
        <taxon>Bacteria</taxon>
        <taxon>Bacillati</taxon>
        <taxon>Actinomycetota</taxon>
        <taxon>Actinomycetes</taxon>
        <taxon>Mycobacteriales</taxon>
        <taxon>Gordoniaceae</taxon>
        <taxon>Gordonia</taxon>
    </lineage>
</organism>